<evidence type="ECO:0000313" key="2">
    <source>
        <dbReference type="Proteomes" id="UP000009011"/>
    </source>
</evidence>
<organism evidence="1 2">
    <name type="scientific">Melioribacter roseus (strain DSM 23840 / JCM 17771 / VKM B-2668 / P3M-2)</name>
    <dbReference type="NCBI Taxonomy" id="1191523"/>
    <lineage>
        <taxon>Bacteria</taxon>
        <taxon>Pseudomonadati</taxon>
        <taxon>Ignavibacteriota</taxon>
        <taxon>Ignavibacteria</taxon>
        <taxon>Ignavibacteriales</taxon>
        <taxon>Melioribacteraceae</taxon>
        <taxon>Melioribacter</taxon>
    </lineage>
</organism>
<dbReference type="Proteomes" id="UP000009011">
    <property type="component" value="Chromosome"/>
</dbReference>
<accession>I7A7S8</accession>
<evidence type="ECO:0000313" key="1">
    <source>
        <dbReference type="EMBL" id="AFN75901.1"/>
    </source>
</evidence>
<dbReference type="HOGENOM" id="CLU_3045161_0_0_10"/>
<name>I7A7S8_MELRP</name>
<dbReference type="STRING" id="1191523.MROS_2671"/>
<sequence length="54" mass="6551">MLRKNFDIKTICMHSSPKSKYDNKLIWTKYDYRNLGIFGEPYFDVTFNEVAYFT</sequence>
<proteinExistence type="predicted"/>
<gene>
    <name evidence="1" type="ordered locus">MROS_2671</name>
</gene>
<dbReference type="EMBL" id="CP003557">
    <property type="protein sequence ID" value="AFN75901.1"/>
    <property type="molecule type" value="Genomic_DNA"/>
</dbReference>
<keyword evidence="2" id="KW-1185">Reference proteome</keyword>
<protein>
    <submittedName>
        <fullName evidence="1">Uncharacterized protein</fullName>
    </submittedName>
</protein>
<reference evidence="1 2" key="1">
    <citation type="journal article" date="2013" name="PLoS ONE">
        <title>Genomic analysis of Melioribacter roseus, facultatively anaerobic organotrophic bacterium representing a novel deep lineage within Bacteriodetes/Chlorobi group.</title>
        <authorList>
            <person name="Kadnikov V.V."/>
            <person name="Mardanov A.V."/>
            <person name="Podosokorskaya O.A."/>
            <person name="Gavrilov S.N."/>
            <person name="Kublanov I.V."/>
            <person name="Beletsky A.V."/>
            <person name="Bonch-Osmolovskaya E.A."/>
            <person name="Ravin N.V."/>
        </authorList>
    </citation>
    <scope>NUCLEOTIDE SEQUENCE [LARGE SCALE GENOMIC DNA]</scope>
    <source>
        <strain evidence="2">JCM 17771 / P3M-2</strain>
    </source>
</reference>
<dbReference type="AlphaFoldDB" id="I7A7S8"/>
<dbReference type="eggNOG" id="COG0726">
    <property type="taxonomic scope" value="Bacteria"/>
</dbReference>
<dbReference type="KEGG" id="mro:MROS_2671"/>